<feature type="domain" description="HTH tetR-type" evidence="5">
    <location>
        <begin position="9"/>
        <end position="69"/>
    </location>
</feature>
<dbReference type="Gene3D" id="1.10.357.10">
    <property type="entry name" value="Tetracycline Repressor, domain 2"/>
    <property type="match status" value="1"/>
</dbReference>
<evidence type="ECO:0000259" key="5">
    <source>
        <dbReference type="PROSITE" id="PS50977"/>
    </source>
</evidence>
<accession>A0ABU8J157</accession>
<evidence type="ECO:0000313" key="7">
    <source>
        <dbReference type="Proteomes" id="UP001386437"/>
    </source>
</evidence>
<dbReference type="PROSITE" id="PS50977">
    <property type="entry name" value="HTH_TETR_2"/>
    <property type="match status" value="1"/>
</dbReference>
<dbReference type="Proteomes" id="UP001386437">
    <property type="component" value="Unassembled WGS sequence"/>
</dbReference>
<dbReference type="PRINTS" id="PR00455">
    <property type="entry name" value="HTHTETR"/>
</dbReference>
<dbReference type="Pfam" id="PF00440">
    <property type="entry name" value="TetR_N"/>
    <property type="match status" value="1"/>
</dbReference>
<dbReference type="RefSeq" id="WP_336601348.1">
    <property type="nucleotide sequence ID" value="NZ_JACFYJ010000080.1"/>
</dbReference>
<reference evidence="6 7" key="1">
    <citation type="journal article" date="2022" name="Arch. Microbiol.">
        <title>Paraburkholderia bengalensis sp. nov. isolated from roots of Oryza sativa, IR64.</title>
        <authorList>
            <person name="Nag P."/>
            <person name="Mondal N."/>
            <person name="Sarkar J."/>
            <person name="Das S."/>
        </authorList>
    </citation>
    <scope>NUCLEOTIDE SEQUENCE [LARGE SCALE GENOMIC DNA]</scope>
    <source>
        <strain evidence="6 7">IR64_4_BI</strain>
    </source>
</reference>
<dbReference type="SUPFAM" id="SSF46689">
    <property type="entry name" value="Homeodomain-like"/>
    <property type="match status" value="1"/>
</dbReference>
<dbReference type="InterPro" id="IPR009057">
    <property type="entry name" value="Homeodomain-like_sf"/>
</dbReference>
<evidence type="ECO:0000256" key="4">
    <source>
        <dbReference type="PROSITE-ProRule" id="PRU00335"/>
    </source>
</evidence>
<keyword evidence="7" id="KW-1185">Reference proteome</keyword>
<evidence type="ECO:0000256" key="3">
    <source>
        <dbReference type="ARBA" id="ARBA00023163"/>
    </source>
</evidence>
<dbReference type="PANTHER" id="PTHR47506:SF7">
    <property type="entry name" value="TRANSCRIPTIONAL REGULATORY PROTEIN"/>
    <property type="match status" value="1"/>
</dbReference>
<sequence>MKKSKAETAETRKRIVRAAAQAFRSNGIRATGVAEIMSAAGLTHGGFYRHFASKDHLVAEACAAGMESTLDAVDASAKDGEQAFIEHFQTYLWDRNRRDCLGECPLIAMGSELARADIETRRAATTGYRELISSMAAKGASNSGAAIFAFSSILGALTISRIVDDPELSNQILMETKKRVTELWLKVSEPDASATASDELAKEADFIENLPNAAGS</sequence>
<dbReference type="Gene3D" id="1.10.10.60">
    <property type="entry name" value="Homeodomain-like"/>
    <property type="match status" value="1"/>
</dbReference>
<gene>
    <name evidence="6" type="ORF">H3V53_32165</name>
</gene>
<proteinExistence type="predicted"/>
<keyword evidence="1" id="KW-0805">Transcription regulation</keyword>
<dbReference type="InterPro" id="IPR001647">
    <property type="entry name" value="HTH_TetR"/>
</dbReference>
<evidence type="ECO:0000256" key="2">
    <source>
        <dbReference type="ARBA" id="ARBA00023125"/>
    </source>
</evidence>
<evidence type="ECO:0000313" key="6">
    <source>
        <dbReference type="EMBL" id="MEI6001653.1"/>
    </source>
</evidence>
<keyword evidence="2 4" id="KW-0238">DNA-binding</keyword>
<keyword evidence="3" id="KW-0804">Transcription</keyword>
<protein>
    <submittedName>
        <fullName evidence="6">TetR/AcrR family transcriptional regulator</fullName>
    </submittedName>
</protein>
<evidence type="ECO:0000256" key="1">
    <source>
        <dbReference type="ARBA" id="ARBA00023015"/>
    </source>
</evidence>
<feature type="DNA-binding region" description="H-T-H motif" evidence="4">
    <location>
        <begin position="32"/>
        <end position="51"/>
    </location>
</feature>
<dbReference type="EMBL" id="JACFYJ010000080">
    <property type="protein sequence ID" value="MEI6001653.1"/>
    <property type="molecule type" value="Genomic_DNA"/>
</dbReference>
<dbReference type="PANTHER" id="PTHR47506">
    <property type="entry name" value="TRANSCRIPTIONAL REGULATORY PROTEIN"/>
    <property type="match status" value="1"/>
</dbReference>
<name>A0ABU8J157_9BURK</name>
<comment type="caution">
    <text evidence="6">The sequence shown here is derived from an EMBL/GenBank/DDBJ whole genome shotgun (WGS) entry which is preliminary data.</text>
</comment>
<dbReference type="SUPFAM" id="SSF48498">
    <property type="entry name" value="Tetracyclin repressor-like, C-terminal domain"/>
    <property type="match status" value="1"/>
</dbReference>
<dbReference type="InterPro" id="IPR036271">
    <property type="entry name" value="Tet_transcr_reg_TetR-rel_C_sf"/>
</dbReference>
<organism evidence="6 7">
    <name type="scientific">Paraburkholderia bengalensis</name>
    <dbReference type="NCBI Taxonomy" id="2747562"/>
    <lineage>
        <taxon>Bacteria</taxon>
        <taxon>Pseudomonadati</taxon>
        <taxon>Pseudomonadota</taxon>
        <taxon>Betaproteobacteria</taxon>
        <taxon>Burkholderiales</taxon>
        <taxon>Burkholderiaceae</taxon>
        <taxon>Paraburkholderia</taxon>
    </lineage>
</organism>